<dbReference type="Gene3D" id="1.10.10.60">
    <property type="entry name" value="Homeodomain-like"/>
    <property type="match status" value="1"/>
</dbReference>
<dbReference type="SMART" id="SM00342">
    <property type="entry name" value="HTH_ARAC"/>
    <property type="match status" value="1"/>
</dbReference>
<keyword evidence="4" id="KW-0805">Transcription regulation</keyword>
<dbReference type="Gene3D" id="3.40.50.2300">
    <property type="match status" value="1"/>
</dbReference>
<dbReference type="PROSITE" id="PS01124">
    <property type="entry name" value="HTH_ARAC_FAMILY_2"/>
    <property type="match status" value="1"/>
</dbReference>
<protein>
    <recommendedName>
        <fullName evidence="2">histidine kinase</fullName>
        <ecNumber evidence="2">2.7.13.3</ecNumber>
    </recommendedName>
</protein>
<keyword evidence="8" id="KW-0812">Transmembrane</keyword>
<dbReference type="CDD" id="cd17574">
    <property type="entry name" value="REC_OmpR"/>
    <property type="match status" value="1"/>
</dbReference>
<dbReference type="SMART" id="SM00388">
    <property type="entry name" value="HisKA"/>
    <property type="match status" value="1"/>
</dbReference>
<dbReference type="Gene3D" id="3.30.565.10">
    <property type="entry name" value="Histidine kinase-like ATPase, C-terminal domain"/>
    <property type="match status" value="1"/>
</dbReference>
<dbReference type="CDD" id="cd00082">
    <property type="entry name" value="HisKA"/>
    <property type="match status" value="1"/>
</dbReference>
<evidence type="ECO:0000256" key="8">
    <source>
        <dbReference type="SAM" id="Phobius"/>
    </source>
</evidence>
<keyword evidence="8" id="KW-0472">Membrane</keyword>
<dbReference type="Gene3D" id="2.60.40.10">
    <property type="entry name" value="Immunoglobulins"/>
    <property type="match status" value="1"/>
</dbReference>
<dbReference type="InterPro" id="IPR036097">
    <property type="entry name" value="HisK_dim/P_sf"/>
</dbReference>
<sequence>MRMLLAKKRIARCIPISGLCCCILLPVLFCSAFSQLHAQPVPLARFLIQKLDNKNGLSNSSVNFLYNDADNLLWVATWDGLNRYDGSSFHVFNYGNTGSSSGIGNNVARFITEDKRGNLWVSTIEGISRFNKTTGAIRNYFYGQYQRSNIGEQEFQLTVDTAGTVYCFTQHDGLLRYDVAADTFRLCVLPRHPSGVTKMAFDRSNRLWLLNNAGILEAYQADGWSFNAIRHAAATRGINSFFLLNDALFYVDAGNQLYRLSGNARQTTRLLTLPAGITAMSFYKEHYLLAWANRGFAVYDAAFQSSSFLAAEVQQMQHIRITSWCKGPQQILWYGTDGNGIIKVSPATKPFVSVAMADNNMPYNRAVRSFCKVNGSLWIGTKGGGIIEMPDVSAAATGIGRRYYSYPASLDNNAVYVMKEGHDGLVYIGTDGAGIGLYDKTNRRFIKWSEVSGTKRFPAFGSVYAVLPDKDSSVWLGTSGFGLVHLKLTEQPGKGFAVKFIAQYTSNNSKNGVNGPANDIIYALAEDRNNNLWVGCRYGGLSLMNKKSRSFTSYKAFTYEGSLSNNDVLSLYYDNGHRLWIGTSYGLNALNENEQGKAMPVFNKLTTDNGLPNNTIHAIQEDAAGAIWVSTNRGLARVSPAVASGTPVARAAATVDPANSSAGALAASSAAAPMEAAISYYQQADGLHGNEFADGAVYRDAAGYLLMGGVAGFSYFHPAEIKNTDDLPNLVLANRRIGEVLKPDDSYSVIHPSGSTPGEYVLQRKEGFIEMEVRAVSFFNAEKCKFTYLLEGYDKIWHEETTPGKIIYTNLPPGNYKLKLKWSNGEGQWSQEVTAMQVTVKQYPWLSLPALIAYVLLFLWGAYAIYRYRRNRMLIRNELELEHRMRLREEELHQQRLGFFTNIAHELQTPLTLILGSAERSMEKDRSRFMSVIHQQAARLTYLVQQLLDFRKAEADVADLKYGYCDISELLHNLAAPFVPLAEQQEKTYRRQIDEGISGWMDKDKLEKIVFNLLSNAFRHSPPQATVLFVMKRTGARLDMMVSNSGCHMLPEQMDKLFTGFYSGSAAGSTADKFGTGIGLAFTQQLVTMLQGAIHAECNDDIVTFHVQLPLVNRDDHASAATVSEHPSLLYRSVTAWHRAPQVYDAGEQNKRTYLTQVVGDEDRKQLLIVEDDADIRYLLRDLLQEHYNMYEAVNGTEAIAFLQKHTPDLIISDIMMPDMDGLELCRRVKEAPATCQIPFILLSAKDSMEHQTQGYEVGADAYIAKPFHTAHLLVRIRKLLEYRERTTEIFRDTATLDLESSGIPDADKAFIDSVVAIVEAALDDVELNAARLEKELAMSKMQLYRKIKTLSGMTPGEFIKNIRLRHAAHMLATTQLTVSEIFYRTGFNSQSYFYREFKKRYDLAPNDYRAQQSAIS</sequence>
<dbReference type="InterPro" id="IPR001789">
    <property type="entry name" value="Sig_transdc_resp-reg_receiver"/>
</dbReference>
<dbReference type="SUPFAM" id="SSF63829">
    <property type="entry name" value="Calcium-dependent phosphotriesterase"/>
    <property type="match status" value="3"/>
</dbReference>
<comment type="catalytic activity">
    <reaction evidence="1">
        <text>ATP + protein L-histidine = ADP + protein N-phospho-L-histidine.</text>
        <dbReference type="EC" id="2.7.13.3"/>
    </reaction>
</comment>
<name>A0A4Q1D347_9BACT</name>
<dbReference type="SMART" id="SM00387">
    <property type="entry name" value="HATPase_c"/>
    <property type="match status" value="1"/>
</dbReference>
<keyword evidence="3 6" id="KW-0597">Phosphoprotein</keyword>
<dbReference type="Gene3D" id="1.10.287.130">
    <property type="match status" value="1"/>
</dbReference>
<dbReference type="InterPro" id="IPR036890">
    <property type="entry name" value="HATPase_C_sf"/>
</dbReference>
<dbReference type="InterPro" id="IPR011006">
    <property type="entry name" value="CheY-like_superfamily"/>
</dbReference>
<dbReference type="PROSITE" id="PS50109">
    <property type="entry name" value="HIS_KIN"/>
    <property type="match status" value="1"/>
</dbReference>
<dbReference type="SUPFAM" id="SSF47384">
    <property type="entry name" value="Homodimeric domain of signal transducing histidine kinase"/>
    <property type="match status" value="1"/>
</dbReference>
<dbReference type="PANTHER" id="PTHR43547">
    <property type="entry name" value="TWO-COMPONENT HISTIDINE KINASE"/>
    <property type="match status" value="1"/>
</dbReference>
<dbReference type="Gene3D" id="2.130.10.10">
    <property type="entry name" value="YVTN repeat-like/Quinoprotein amine dehydrogenase"/>
    <property type="match status" value="2"/>
</dbReference>
<feature type="modified residue" description="4-aspartylphosphate" evidence="6">
    <location>
        <position position="1214"/>
    </location>
</feature>
<evidence type="ECO:0000313" key="14">
    <source>
        <dbReference type="Proteomes" id="UP000290545"/>
    </source>
</evidence>
<dbReference type="Pfam" id="PF00072">
    <property type="entry name" value="Response_reg"/>
    <property type="match status" value="1"/>
</dbReference>
<dbReference type="Pfam" id="PF02518">
    <property type="entry name" value="HATPase_c"/>
    <property type="match status" value="1"/>
</dbReference>
<feature type="signal peptide" evidence="9">
    <location>
        <begin position="1"/>
        <end position="38"/>
    </location>
</feature>
<dbReference type="SMART" id="SM00448">
    <property type="entry name" value="REC"/>
    <property type="match status" value="1"/>
</dbReference>
<proteinExistence type="predicted"/>
<keyword evidence="5" id="KW-0804">Transcription</keyword>
<keyword evidence="8" id="KW-1133">Transmembrane helix</keyword>
<feature type="transmembrane region" description="Helical" evidence="8">
    <location>
        <begin position="845"/>
        <end position="866"/>
    </location>
</feature>
<dbReference type="InterPro" id="IPR009057">
    <property type="entry name" value="Homeodomain-like_sf"/>
</dbReference>
<dbReference type="Proteomes" id="UP000290545">
    <property type="component" value="Unassembled WGS sequence"/>
</dbReference>
<organism evidence="13 14">
    <name type="scientific">Filimonas effusa</name>
    <dbReference type="NCBI Taxonomy" id="2508721"/>
    <lineage>
        <taxon>Bacteria</taxon>
        <taxon>Pseudomonadati</taxon>
        <taxon>Bacteroidota</taxon>
        <taxon>Chitinophagia</taxon>
        <taxon>Chitinophagales</taxon>
        <taxon>Chitinophagaceae</taxon>
        <taxon>Filimonas</taxon>
    </lineage>
</organism>
<dbReference type="InterPro" id="IPR011123">
    <property type="entry name" value="Y_Y_Y"/>
</dbReference>
<feature type="coiled-coil region" evidence="7">
    <location>
        <begin position="1316"/>
        <end position="1343"/>
    </location>
</feature>
<feature type="domain" description="Response regulatory" evidence="12">
    <location>
        <begin position="1166"/>
        <end position="1281"/>
    </location>
</feature>
<dbReference type="EC" id="2.7.13.3" evidence="2"/>
<dbReference type="EMBL" id="SDHZ01000002">
    <property type="protein sequence ID" value="RXK82799.1"/>
    <property type="molecule type" value="Genomic_DNA"/>
</dbReference>
<dbReference type="Pfam" id="PF00512">
    <property type="entry name" value="HisKA"/>
    <property type="match status" value="1"/>
</dbReference>
<feature type="domain" description="HTH araC/xylS-type" evidence="10">
    <location>
        <begin position="1313"/>
        <end position="1412"/>
    </location>
</feature>
<dbReference type="InterPro" id="IPR003594">
    <property type="entry name" value="HATPase_dom"/>
</dbReference>
<dbReference type="GO" id="GO:0043565">
    <property type="term" value="F:sequence-specific DNA binding"/>
    <property type="evidence" value="ECO:0007669"/>
    <property type="project" value="InterPro"/>
</dbReference>
<dbReference type="InterPro" id="IPR011110">
    <property type="entry name" value="Reg_prop"/>
</dbReference>
<feature type="domain" description="Histidine kinase" evidence="11">
    <location>
        <begin position="902"/>
        <end position="1113"/>
    </location>
</feature>
<dbReference type="PROSITE" id="PS50110">
    <property type="entry name" value="RESPONSE_REGULATORY"/>
    <property type="match status" value="1"/>
</dbReference>
<dbReference type="InterPro" id="IPR018060">
    <property type="entry name" value="HTH_AraC"/>
</dbReference>
<dbReference type="OrthoDB" id="9809670at2"/>
<keyword evidence="9" id="KW-0732">Signal</keyword>
<dbReference type="Pfam" id="PF12833">
    <property type="entry name" value="HTH_18"/>
    <property type="match status" value="1"/>
</dbReference>
<dbReference type="PANTHER" id="PTHR43547:SF2">
    <property type="entry name" value="HYBRID SIGNAL TRANSDUCTION HISTIDINE KINASE C"/>
    <property type="match status" value="1"/>
</dbReference>
<gene>
    <name evidence="13" type="ORF">ESB13_11715</name>
</gene>
<dbReference type="InterPro" id="IPR013783">
    <property type="entry name" value="Ig-like_fold"/>
</dbReference>
<reference evidence="13 14" key="1">
    <citation type="submission" date="2019-01" db="EMBL/GenBank/DDBJ databases">
        <title>Filimonas sp. strain TTM-71.</title>
        <authorList>
            <person name="Chen W.-M."/>
        </authorList>
    </citation>
    <scope>NUCLEOTIDE SEQUENCE [LARGE SCALE GENOMIC DNA]</scope>
    <source>
        <strain evidence="13 14">TTM-71</strain>
    </source>
</reference>
<dbReference type="Pfam" id="PF07494">
    <property type="entry name" value="Reg_prop"/>
    <property type="match status" value="3"/>
</dbReference>
<comment type="caution">
    <text evidence="13">The sequence shown here is derived from an EMBL/GenBank/DDBJ whole genome shotgun (WGS) entry which is preliminary data.</text>
</comment>
<evidence type="ECO:0000259" key="10">
    <source>
        <dbReference type="PROSITE" id="PS01124"/>
    </source>
</evidence>
<feature type="chain" id="PRO_5020754306" description="histidine kinase" evidence="9">
    <location>
        <begin position="39"/>
        <end position="1417"/>
    </location>
</feature>
<keyword evidence="13" id="KW-0808">Transferase</keyword>
<evidence type="ECO:0000256" key="3">
    <source>
        <dbReference type="ARBA" id="ARBA00022553"/>
    </source>
</evidence>
<evidence type="ECO:0000259" key="11">
    <source>
        <dbReference type="PROSITE" id="PS50109"/>
    </source>
</evidence>
<evidence type="ECO:0000256" key="1">
    <source>
        <dbReference type="ARBA" id="ARBA00000085"/>
    </source>
</evidence>
<evidence type="ECO:0000313" key="13">
    <source>
        <dbReference type="EMBL" id="RXK82799.1"/>
    </source>
</evidence>
<dbReference type="GO" id="GO:0003700">
    <property type="term" value="F:DNA-binding transcription factor activity"/>
    <property type="evidence" value="ECO:0007669"/>
    <property type="project" value="InterPro"/>
</dbReference>
<keyword evidence="7" id="KW-0175">Coiled coil</keyword>
<keyword evidence="14" id="KW-1185">Reference proteome</keyword>
<evidence type="ECO:0000256" key="9">
    <source>
        <dbReference type="SAM" id="SignalP"/>
    </source>
</evidence>
<evidence type="ECO:0000256" key="6">
    <source>
        <dbReference type="PROSITE-ProRule" id="PRU00169"/>
    </source>
</evidence>
<dbReference type="SUPFAM" id="SSF52172">
    <property type="entry name" value="CheY-like"/>
    <property type="match status" value="1"/>
</dbReference>
<evidence type="ECO:0000259" key="12">
    <source>
        <dbReference type="PROSITE" id="PS50110"/>
    </source>
</evidence>
<dbReference type="InterPro" id="IPR003661">
    <property type="entry name" value="HisK_dim/P_dom"/>
</dbReference>
<keyword evidence="13" id="KW-0418">Kinase</keyword>
<evidence type="ECO:0000256" key="2">
    <source>
        <dbReference type="ARBA" id="ARBA00012438"/>
    </source>
</evidence>
<dbReference type="GO" id="GO:0000155">
    <property type="term" value="F:phosphorelay sensor kinase activity"/>
    <property type="evidence" value="ECO:0007669"/>
    <property type="project" value="InterPro"/>
</dbReference>
<evidence type="ECO:0000256" key="5">
    <source>
        <dbReference type="ARBA" id="ARBA00023163"/>
    </source>
</evidence>
<dbReference type="SUPFAM" id="SSF55874">
    <property type="entry name" value="ATPase domain of HSP90 chaperone/DNA topoisomerase II/histidine kinase"/>
    <property type="match status" value="1"/>
</dbReference>
<evidence type="ECO:0000256" key="4">
    <source>
        <dbReference type="ARBA" id="ARBA00023015"/>
    </source>
</evidence>
<accession>A0A4Q1D347</accession>
<dbReference type="InterPro" id="IPR015943">
    <property type="entry name" value="WD40/YVTN_repeat-like_dom_sf"/>
</dbReference>
<dbReference type="SUPFAM" id="SSF46689">
    <property type="entry name" value="Homeodomain-like"/>
    <property type="match status" value="1"/>
</dbReference>
<evidence type="ECO:0000256" key="7">
    <source>
        <dbReference type="SAM" id="Coils"/>
    </source>
</evidence>
<dbReference type="InterPro" id="IPR005467">
    <property type="entry name" value="His_kinase_dom"/>
</dbReference>
<dbReference type="Pfam" id="PF07495">
    <property type="entry name" value="Y_Y_Y"/>
    <property type="match status" value="1"/>
</dbReference>